<dbReference type="EC" id="3.1.1.1" evidence="3"/>
<dbReference type="OrthoDB" id="408631at2759"/>
<dbReference type="InterPro" id="IPR029058">
    <property type="entry name" value="AB_hydrolase_fold"/>
</dbReference>
<dbReference type="InterPro" id="IPR050300">
    <property type="entry name" value="GDXG_lipolytic_enzyme"/>
</dbReference>
<dbReference type="GO" id="GO:0106435">
    <property type="term" value="F:carboxylesterase activity"/>
    <property type="evidence" value="ECO:0007669"/>
    <property type="project" value="UniProtKB-EC"/>
</dbReference>
<comment type="caution">
    <text evidence="3">The sequence shown here is derived from an EMBL/GenBank/DDBJ whole genome shotgun (WGS) entry which is preliminary data.</text>
</comment>
<gene>
    <name evidence="3" type="ORF">PIIN_10681</name>
</gene>
<protein>
    <submittedName>
        <fullName evidence="3">Related to carboxylic ester hydrolases-Aspergillus niger</fullName>
        <ecNumber evidence="3">3.1.1.1</ecNumber>
        <ecNumber evidence="3">3.1.1.3</ecNumber>
    </submittedName>
</protein>
<dbReference type="GO" id="GO:0004806">
    <property type="term" value="F:triacylglycerol lipase activity"/>
    <property type="evidence" value="ECO:0007669"/>
    <property type="project" value="UniProtKB-EC"/>
</dbReference>
<proteinExistence type="predicted"/>
<dbReference type="Gene3D" id="3.40.50.1820">
    <property type="entry name" value="alpha/beta hydrolase"/>
    <property type="match status" value="1"/>
</dbReference>
<dbReference type="InterPro" id="IPR013094">
    <property type="entry name" value="AB_hydrolase_3"/>
</dbReference>
<evidence type="ECO:0000313" key="4">
    <source>
        <dbReference type="Proteomes" id="UP000007148"/>
    </source>
</evidence>
<dbReference type="Pfam" id="PF07859">
    <property type="entry name" value="Abhydrolase_3"/>
    <property type="match status" value="1"/>
</dbReference>
<accession>G4TZF0</accession>
<evidence type="ECO:0000256" key="1">
    <source>
        <dbReference type="ARBA" id="ARBA00022801"/>
    </source>
</evidence>
<dbReference type="HOGENOM" id="CLU_012494_3_0_1"/>
<evidence type="ECO:0000313" key="3">
    <source>
        <dbReference type="EMBL" id="CCA76693.1"/>
    </source>
</evidence>
<dbReference type="eggNOG" id="KOG1515">
    <property type="taxonomic scope" value="Eukaryota"/>
</dbReference>
<dbReference type="EMBL" id="CAFZ01000924">
    <property type="protein sequence ID" value="CCA76693.1"/>
    <property type="molecule type" value="Genomic_DNA"/>
</dbReference>
<dbReference type="PANTHER" id="PTHR48081">
    <property type="entry name" value="AB HYDROLASE SUPERFAMILY PROTEIN C4A8.06C"/>
    <property type="match status" value="1"/>
</dbReference>
<name>G4TZF0_SERID</name>
<feature type="domain" description="Alpha/beta hydrolase fold-3" evidence="2">
    <location>
        <begin position="86"/>
        <end position="325"/>
    </location>
</feature>
<dbReference type="AlphaFoldDB" id="G4TZF0"/>
<dbReference type="STRING" id="1109443.G4TZF0"/>
<dbReference type="EC" id="3.1.1.3" evidence="3"/>
<dbReference type="Proteomes" id="UP000007148">
    <property type="component" value="Unassembled WGS sequence"/>
</dbReference>
<evidence type="ECO:0000259" key="2">
    <source>
        <dbReference type="Pfam" id="PF07859"/>
    </source>
</evidence>
<reference evidence="3 4" key="1">
    <citation type="journal article" date="2011" name="PLoS Pathog.">
        <title>Endophytic Life Strategies Decoded by Genome and Transcriptome Analyses of the Mutualistic Root Symbiont Piriformospora indica.</title>
        <authorList>
            <person name="Zuccaro A."/>
            <person name="Lahrmann U."/>
            <person name="Guldener U."/>
            <person name="Langen G."/>
            <person name="Pfiffi S."/>
            <person name="Biedenkopf D."/>
            <person name="Wong P."/>
            <person name="Samans B."/>
            <person name="Grimm C."/>
            <person name="Basiewicz M."/>
            <person name="Murat C."/>
            <person name="Martin F."/>
            <person name="Kogel K.H."/>
        </authorList>
    </citation>
    <scope>NUCLEOTIDE SEQUENCE [LARGE SCALE GENOMIC DNA]</scope>
    <source>
        <strain evidence="3 4">DSM 11827</strain>
    </source>
</reference>
<keyword evidence="1 3" id="KW-0378">Hydrolase</keyword>
<sequence>MSTSSDTTGRTNYVKLYLMAKMMRGFSLFGIALGRAMGRVERVEPPQEIVTISSTKGKRTIRIHIYRNKAALGLTNGTSAVHINWHGSGWMLPLHGQNGGLIRTILSSDLLTTNAYPVTIFDCSYALSPEHPAPAPYEDARDVYDYLMKNATKFNVDMDRVTLSGTSAGATLALGLAVKLASEQVHREGGSAETRVHPIKGISAFYPPVNWLGERATVPEPPQPKTWPGTLMPPFVSDVITIAHFFSPSSSPLSPEEETKRIEELKRRVEISPALAPTRDFPPILLLWTTEYDHLSVKAEALRERLQKDGGKVEGKYIKGVGHGWDLEVQKDQFGYQDRIDAYDDTVKMIARVDSRKDR</sequence>
<keyword evidence="4" id="KW-1185">Reference proteome</keyword>
<dbReference type="PANTHER" id="PTHR48081:SF8">
    <property type="entry name" value="ALPHA_BETA HYDROLASE FOLD-3 DOMAIN-CONTAINING PROTEIN-RELATED"/>
    <property type="match status" value="1"/>
</dbReference>
<dbReference type="InParanoid" id="G4TZF0"/>
<organism evidence="3 4">
    <name type="scientific">Serendipita indica (strain DSM 11827)</name>
    <name type="common">Root endophyte fungus</name>
    <name type="synonym">Piriformospora indica</name>
    <dbReference type="NCBI Taxonomy" id="1109443"/>
    <lineage>
        <taxon>Eukaryota</taxon>
        <taxon>Fungi</taxon>
        <taxon>Dikarya</taxon>
        <taxon>Basidiomycota</taxon>
        <taxon>Agaricomycotina</taxon>
        <taxon>Agaricomycetes</taxon>
        <taxon>Sebacinales</taxon>
        <taxon>Serendipitaceae</taxon>
        <taxon>Serendipita</taxon>
    </lineage>
</organism>
<dbReference type="OMA" id="PNLGMDH"/>
<dbReference type="SUPFAM" id="SSF53474">
    <property type="entry name" value="alpha/beta-Hydrolases"/>
    <property type="match status" value="1"/>
</dbReference>